<feature type="transmembrane region" description="Helical" evidence="2">
    <location>
        <begin position="39"/>
        <end position="60"/>
    </location>
</feature>
<keyword evidence="2" id="KW-0472">Membrane</keyword>
<protein>
    <submittedName>
        <fullName evidence="3">Uncharacterized protein</fullName>
    </submittedName>
</protein>
<dbReference type="Proteomes" id="UP001365405">
    <property type="component" value="Unassembled WGS sequence"/>
</dbReference>
<keyword evidence="4" id="KW-1185">Reference proteome</keyword>
<reference evidence="3 4" key="1">
    <citation type="submission" date="2024-04" db="EMBL/GenBank/DDBJ databases">
        <title>Novel species of the genus Ideonella isolated from streams.</title>
        <authorList>
            <person name="Lu H."/>
        </authorList>
    </citation>
    <scope>NUCLEOTIDE SEQUENCE [LARGE SCALE GENOMIC DNA]</scope>
    <source>
        <strain evidence="3 4">DXS22W</strain>
    </source>
</reference>
<keyword evidence="2" id="KW-1133">Transmembrane helix</keyword>
<keyword evidence="2" id="KW-0812">Transmembrane</keyword>
<comment type="caution">
    <text evidence="3">The sequence shown here is derived from an EMBL/GenBank/DDBJ whole genome shotgun (WGS) entry which is preliminary data.</text>
</comment>
<evidence type="ECO:0000313" key="4">
    <source>
        <dbReference type="Proteomes" id="UP001365405"/>
    </source>
</evidence>
<dbReference type="EMBL" id="JBBUTH010000002">
    <property type="protein sequence ID" value="MEK8049608.1"/>
    <property type="molecule type" value="Genomic_DNA"/>
</dbReference>
<feature type="transmembrane region" description="Helical" evidence="2">
    <location>
        <begin position="157"/>
        <end position="177"/>
    </location>
</feature>
<name>A0ABU9CD18_9BURK</name>
<evidence type="ECO:0000256" key="1">
    <source>
        <dbReference type="SAM" id="MobiDB-lite"/>
    </source>
</evidence>
<proteinExistence type="predicted"/>
<evidence type="ECO:0000313" key="3">
    <source>
        <dbReference type="EMBL" id="MEK8049608.1"/>
    </source>
</evidence>
<accession>A0ABU9CD18</accession>
<organism evidence="3 4">
    <name type="scientific">Pseudaquabacterium inlustre</name>
    <dbReference type="NCBI Taxonomy" id="2984192"/>
    <lineage>
        <taxon>Bacteria</taxon>
        <taxon>Pseudomonadati</taxon>
        <taxon>Pseudomonadota</taxon>
        <taxon>Betaproteobacteria</taxon>
        <taxon>Burkholderiales</taxon>
        <taxon>Sphaerotilaceae</taxon>
        <taxon>Pseudaquabacterium</taxon>
    </lineage>
</organism>
<feature type="transmembrane region" description="Helical" evidence="2">
    <location>
        <begin position="72"/>
        <end position="91"/>
    </location>
</feature>
<gene>
    <name evidence="3" type="ORF">AACH10_05095</name>
</gene>
<evidence type="ECO:0000256" key="2">
    <source>
        <dbReference type="SAM" id="Phobius"/>
    </source>
</evidence>
<feature type="region of interest" description="Disordered" evidence="1">
    <location>
        <begin position="315"/>
        <end position="343"/>
    </location>
</feature>
<feature type="transmembrane region" description="Helical" evidence="2">
    <location>
        <begin position="131"/>
        <end position="151"/>
    </location>
</feature>
<sequence length="343" mass="36002">MTAPTIALDAVHLNAAIDAVSAATAQLSLSPAAHRRYRALLICTDGMLWCAVLIVGVVFLPEQLTWKSLAGGLLGLVFALLGVVALGLLLLNWRLVWRTWVEHRQLHALGVAGLAESAWRARRRRRWGDRLRSVVVLVLALLLVLLGVVFLQPGQGLEAMAAVVLVSAPLLLLTRYLRRCREQMALATEAGALAQTLAALRPANVAQGKVEVPAELLHQAAGIENAQIAAARQDAIMRSDATRATACVIRFDAAALAQRAALAAPLRLALDDLLADLSADGPAAAAGGAGSDAGARVYRAEGLAVTARLEEGGRTLRIQAIEGSPPPPPATADASPSEPRHAA</sequence>
<dbReference type="RefSeq" id="WP_341409288.1">
    <property type="nucleotide sequence ID" value="NZ_JBBUTH010000002.1"/>
</dbReference>